<evidence type="ECO:0000256" key="2">
    <source>
        <dbReference type="ARBA" id="ARBA00004613"/>
    </source>
</evidence>
<keyword evidence="5 11" id="KW-0645">Protease</keyword>
<keyword evidence="4" id="KW-0964">Secreted</keyword>
<evidence type="ECO:0000256" key="7">
    <source>
        <dbReference type="ARBA" id="ARBA00022729"/>
    </source>
</evidence>
<dbReference type="Proteomes" id="UP001271007">
    <property type="component" value="Unassembled WGS sequence"/>
</dbReference>
<proteinExistence type="inferred from homology"/>
<comment type="caution">
    <text evidence="14">The sequence shown here is derived from an EMBL/GenBank/DDBJ whole genome shotgun (WGS) entry which is preliminary data.</text>
</comment>
<dbReference type="InterPro" id="IPR045175">
    <property type="entry name" value="M28_fam"/>
</dbReference>
<feature type="domain" description="PA" evidence="12">
    <location>
        <begin position="129"/>
        <end position="216"/>
    </location>
</feature>
<protein>
    <recommendedName>
        <fullName evidence="11">Peptide hydrolase</fullName>
        <ecNumber evidence="11">3.4.-.-</ecNumber>
    </recommendedName>
</protein>
<reference evidence="14" key="1">
    <citation type="submission" date="2023-04" db="EMBL/GenBank/DDBJ databases">
        <title>Black Yeasts Isolated from many extreme environments.</title>
        <authorList>
            <person name="Coleine C."/>
            <person name="Stajich J.E."/>
            <person name="Selbmann L."/>
        </authorList>
    </citation>
    <scope>NUCLEOTIDE SEQUENCE</scope>
    <source>
        <strain evidence="14">CCFEE 5312</strain>
    </source>
</reference>
<dbReference type="AlphaFoldDB" id="A0AAJ0DEW8"/>
<dbReference type="Gene3D" id="3.50.30.30">
    <property type="match status" value="1"/>
</dbReference>
<dbReference type="SUPFAM" id="SSF53187">
    <property type="entry name" value="Zn-dependent exopeptidases"/>
    <property type="match status" value="1"/>
</dbReference>
<comment type="subcellular location">
    <subcellularLocation>
        <location evidence="2">Secreted</location>
    </subcellularLocation>
</comment>
<evidence type="ECO:0000256" key="4">
    <source>
        <dbReference type="ARBA" id="ARBA00022525"/>
    </source>
</evidence>
<dbReference type="InterPro" id="IPR007484">
    <property type="entry name" value="Peptidase_M28"/>
</dbReference>
<gene>
    <name evidence="14" type="ORF">LTR09_006381</name>
</gene>
<evidence type="ECO:0000259" key="12">
    <source>
        <dbReference type="Pfam" id="PF02225"/>
    </source>
</evidence>
<dbReference type="EC" id="3.4.-.-" evidence="11"/>
<evidence type="ECO:0000256" key="8">
    <source>
        <dbReference type="ARBA" id="ARBA00022801"/>
    </source>
</evidence>
<dbReference type="SUPFAM" id="SSF52025">
    <property type="entry name" value="PA domain"/>
    <property type="match status" value="1"/>
</dbReference>
<keyword evidence="6 11" id="KW-0479">Metal-binding</keyword>
<dbReference type="GO" id="GO:0046872">
    <property type="term" value="F:metal ion binding"/>
    <property type="evidence" value="ECO:0007669"/>
    <property type="project" value="UniProtKB-KW"/>
</dbReference>
<feature type="signal peptide" evidence="11">
    <location>
        <begin position="1"/>
        <end position="21"/>
    </location>
</feature>
<feature type="domain" description="Peptidase M28" evidence="13">
    <location>
        <begin position="243"/>
        <end position="457"/>
    </location>
</feature>
<keyword evidence="7 11" id="KW-0732">Signal</keyword>
<evidence type="ECO:0000256" key="5">
    <source>
        <dbReference type="ARBA" id="ARBA00022670"/>
    </source>
</evidence>
<keyword evidence="15" id="KW-1185">Reference proteome</keyword>
<dbReference type="GO" id="GO:0006508">
    <property type="term" value="P:proteolysis"/>
    <property type="evidence" value="ECO:0007669"/>
    <property type="project" value="UniProtKB-KW"/>
</dbReference>
<evidence type="ECO:0000256" key="1">
    <source>
        <dbReference type="ARBA" id="ARBA00001947"/>
    </source>
</evidence>
<dbReference type="Pfam" id="PF04389">
    <property type="entry name" value="Peptidase_M28"/>
    <property type="match status" value="1"/>
</dbReference>
<evidence type="ECO:0000256" key="11">
    <source>
        <dbReference type="RuleBase" id="RU361240"/>
    </source>
</evidence>
<dbReference type="GO" id="GO:0005576">
    <property type="term" value="C:extracellular region"/>
    <property type="evidence" value="ECO:0007669"/>
    <property type="project" value="UniProtKB-SubCell"/>
</dbReference>
<evidence type="ECO:0000256" key="3">
    <source>
        <dbReference type="ARBA" id="ARBA00005634"/>
    </source>
</evidence>
<feature type="chain" id="PRO_5042313273" description="Peptide hydrolase" evidence="11">
    <location>
        <begin position="22"/>
        <end position="507"/>
    </location>
</feature>
<evidence type="ECO:0000256" key="9">
    <source>
        <dbReference type="ARBA" id="ARBA00022833"/>
    </source>
</evidence>
<evidence type="ECO:0000256" key="6">
    <source>
        <dbReference type="ARBA" id="ARBA00022723"/>
    </source>
</evidence>
<keyword evidence="8 11" id="KW-0378">Hydrolase</keyword>
<dbReference type="InterPro" id="IPR003137">
    <property type="entry name" value="PA_domain"/>
</dbReference>
<evidence type="ECO:0000256" key="10">
    <source>
        <dbReference type="ARBA" id="ARBA00023180"/>
    </source>
</evidence>
<keyword evidence="9 11" id="KW-0862">Zinc</keyword>
<accession>A0AAJ0DEW8</accession>
<evidence type="ECO:0000313" key="15">
    <source>
        <dbReference type="Proteomes" id="UP001271007"/>
    </source>
</evidence>
<dbReference type="PANTHER" id="PTHR12147">
    <property type="entry name" value="METALLOPEPTIDASE M28 FAMILY MEMBER"/>
    <property type="match status" value="1"/>
</dbReference>
<name>A0AAJ0DEW8_9PEZI</name>
<comment type="cofactor">
    <cofactor evidence="1">
        <name>Zn(2+)</name>
        <dbReference type="ChEBI" id="CHEBI:29105"/>
    </cofactor>
</comment>
<comment type="similarity">
    <text evidence="3">Belongs to the peptidase M28 family. M28B subfamily.</text>
</comment>
<evidence type="ECO:0000313" key="14">
    <source>
        <dbReference type="EMBL" id="KAK3052527.1"/>
    </source>
</evidence>
<keyword evidence="10" id="KW-0325">Glycoprotein</keyword>
<dbReference type="Gene3D" id="3.40.630.10">
    <property type="entry name" value="Zn peptidases"/>
    <property type="match status" value="1"/>
</dbReference>
<dbReference type="PANTHER" id="PTHR12147:SF26">
    <property type="entry name" value="PEPTIDASE M28 DOMAIN-CONTAINING PROTEIN"/>
    <property type="match status" value="1"/>
</dbReference>
<dbReference type="InterPro" id="IPR046450">
    <property type="entry name" value="PA_dom_sf"/>
</dbReference>
<organism evidence="14 15">
    <name type="scientific">Extremus antarcticus</name>
    <dbReference type="NCBI Taxonomy" id="702011"/>
    <lineage>
        <taxon>Eukaryota</taxon>
        <taxon>Fungi</taxon>
        <taxon>Dikarya</taxon>
        <taxon>Ascomycota</taxon>
        <taxon>Pezizomycotina</taxon>
        <taxon>Dothideomycetes</taxon>
        <taxon>Dothideomycetidae</taxon>
        <taxon>Mycosphaerellales</taxon>
        <taxon>Extremaceae</taxon>
        <taxon>Extremus</taxon>
    </lineage>
</organism>
<dbReference type="GO" id="GO:0008235">
    <property type="term" value="F:metalloexopeptidase activity"/>
    <property type="evidence" value="ECO:0007669"/>
    <property type="project" value="InterPro"/>
</dbReference>
<dbReference type="EMBL" id="JAWDJX010000020">
    <property type="protein sequence ID" value="KAK3052527.1"/>
    <property type="molecule type" value="Genomic_DNA"/>
</dbReference>
<sequence length="507" mass="54474">MRSTITSCSLLWAAVATVVLSQEDRSRLPPVKALALQKAISKKALSTKAHELEDIAYSTPDRNRVMSSEGHNLTVDWITGYLDQLRDYYTYEVQPFIALYSESNGSLEVAGEVIESVVFEYSPSAEVEEEIIAVDNLGCEASDYPDAVADSIALISRGECEFGLKSALAGAAGALAAIIYNNEQGAITGGTLGEPPRPEGDYVGTVGIAKADGLSILSVLEGGGSVTGTVVTESDIRNVTTFNVIAETIAGDHSNVLALGAHSDSVFAGPGINDDGSGTIGILEAAIQLSNYSTNNAVRFCWWSGEEFGLLGSTHYVETLNDTAGELDKIKLYLNFDMIASPNYIFATFDGDGSKYNLTGPPGSAEVETFYRKWFKSRGYNITATAFDGRSDYQAFADNGIPCGGLFTGADETKTRLLYEKFGGEQGEICDPNYHTALDNYDNLNFDAFVPMEKALVASVAEYATSFGSLPEAKKARARGVEDGKIMRRALADESFVMKGHTKLWRA</sequence>
<evidence type="ECO:0000259" key="13">
    <source>
        <dbReference type="Pfam" id="PF04389"/>
    </source>
</evidence>
<dbReference type="CDD" id="cd02130">
    <property type="entry name" value="PA_ScAPY_like"/>
    <property type="match status" value="1"/>
</dbReference>
<dbReference type="Pfam" id="PF02225">
    <property type="entry name" value="PA"/>
    <property type="match status" value="1"/>
</dbReference>